<gene>
    <name evidence="2" type="ORF">LZC94_32190</name>
</gene>
<evidence type="ECO:0000256" key="1">
    <source>
        <dbReference type="SAM" id="Phobius"/>
    </source>
</evidence>
<dbReference type="Proteomes" id="UP001370348">
    <property type="component" value="Chromosome"/>
</dbReference>
<dbReference type="EMBL" id="CP089984">
    <property type="protein sequence ID" value="WXB20281.1"/>
    <property type="molecule type" value="Genomic_DNA"/>
</dbReference>
<sequence length="209" mass="23268">MLDVPATDLRANGWIAARYGITRWFYWESTFWLDNNRGGRGGPHGFDPFVIAETFHNTRGDHANGDGILLYPGTQIVPGMHDEGVPILLPSIRLKNLRRGAQDAAYFQLARAIDPATAEAIADDLVPDVLSSAGRHPSWPERGIPWLTARKQLLDILDHHYTPRKPRRTSLLGCTKCAQSEIRDTSPPLFALTGMAAILALLAVRRRLR</sequence>
<keyword evidence="3" id="KW-1185">Reference proteome</keyword>
<evidence type="ECO:0000313" key="3">
    <source>
        <dbReference type="Proteomes" id="UP001370348"/>
    </source>
</evidence>
<keyword evidence="1" id="KW-0812">Transmembrane</keyword>
<keyword evidence="1" id="KW-1133">Transmembrane helix</keyword>
<reference evidence="2 3" key="1">
    <citation type="submission" date="2021-12" db="EMBL/GenBank/DDBJ databases">
        <title>Discovery of the Pendulisporaceae a myxobacterial family with distinct sporulation behavior and unique specialized metabolism.</title>
        <authorList>
            <person name="Garcia R."/>
            <person name="Popoff A."/>
            <person name="Bader C.D."/>
            <person name="Loehr J."/>
            <person name="Walesch S."/>
            <person name="Walt C."/>
            <person name="Boldt J."/>
            <person name="Bunk B."/>
            <person name="Haeckl F.J.F.P.J."/>
            <person name="Gunesch A.P."/>
            <person name="Birkelbach J."/>
            <person name="Nuebel U."/>
            <person name="Pietschmann T."/>
            <person name="Bach T."/>
            <person name="Mueller R."/>
        </authorList>
    </citation>
    <scope>NUCLEOTIDE SEQUENCE [LARGE SCALE GENOMIC DNA]</scope>
    <source>
        <strain evidence="2 3">MSr11954</strain>
    </source>
</reference>
<feature type="transmembrane region" description="Helical" evidence="1">
    <location>
        <begin position="186"/>
        <end position="204"/>
    </location>
</feature>
<proteinExistence type="predicted"/>
<protein>
    <submittedName>
        <fullName evidence="2">DUF4091 domain-containing protein</fullName>
    </submittedName>
</protein>
<accession>A0ABZ2MCR0</accession>
<organism evidence="2 3">
    <name type="scientific">Pendulispora albinea</name>
    <dbReference type="NCBI Taxonomy" id="2741071"/>
    <lineage>
        <taxon>Bacteria</taxon>
        <taxon>Pseudomonadati</taxon>
        <taxon>Myxococcota</taxon>
        <taxon>Myxococcia</taxon>
        <taxon>Myxococcales</taxon>
        <taxon>Sorangiineae</taxon>
        <taxon>Pendulisporaceae</taxon>
        <taxon>Pendulispora</taxon>
    </lineage>
</organism>
<evidence type="ECO:0000313" key="2">
    <source>
        <dbReference type="EMBL" id="WXB20281.1"/>
    </source>
</evidence>
<keyword evidence="1" id="KW-0472">Membrane</keyword>
<name>A0ABZ2MCR0_9BACT</name>